<dbReference type="PANTHER" id="PTHR14791">
    <property type="entry name" value="BOMB/KIRA PROTEINS"/>
    <property type="match status" value="1"/>
</dbReference>
<accession>A0A835KAW2</accession>
<feature type="region of interest" description="Disordered" evidence="1">
    <location>
        <begin position="82"/>
        <end position="106"/>
    </location>
</feature>
<feature type="region of interest" description="Disordered" evidence="1">
    <location>
        <begin position="125"/>
        <end position="165"/>
    </location>
</feature>
<evidence type="ECO:0000256" key="1">
    <source>
        <dbReference type="SAM" id="MobiDB-lite"/>
    </source>
</evidence>
<dbReference type="EMBL" id="JADGMS010000005">
    <property type="protein sequence ID" value="KAF9682526.1"/>
    <property type="molecule type" value="Genomic_DNA"/>
</dbReference>
<evidence type="ECO:0000313" key="2">
    <source>
        <dbReference type="EMBL" id="KAF9682526.1"/>
    </source>
</evidence>
<feature type="compositionally biased region" description="Basic and acidic residues" evidence="1">
    <location>
        <begin position="139"/>
        <end position="154"/>
    </location>
</feature>
<reference evidence="2 3" key="1">
    <citation type="submission" date="2020-10" db="EMBL/GenBank/DDBJ databases">
        <title>Plant Genome Project.</title>
        <authorList>
            <person name="Zhang R.-G."/>
        </authorList>
    </citation>
    <scope>NUCLEOTIDE SEQUENCE [LARGE SCALE GENOMIC DNA]</scope>
    <source>
        <strain evidence="2">FAFU-HL-1</strain>
        <tissue evidence="2">Leaf</tissue>
    </source>
</reference>
<dbReference type="InterPro" id="IPR051105">
    <property type="entry name" value="WWC/KIBRA_Hippo_Reg"/>
</dbReference>
<dbReference type="InterPro" id="IPR036020">
    <property type="entry name" value="WW_dom_sf"/>
</dbReference>
<evidence type="ECO:0000313" key="3">
    <source>
        <dbReference type="Proteomes" id="UP000657918"/>
    </source>
</evidence>
<dbReference type="Gene3D" id="2.20.70.10">
    <property type="match status" value="1"/>
</dbReference>
<keyword evidence="3" id="KW-1185">Reference proteome</keyword>
<gene>
    <name evidence="2" type="ORF">SADUNF_Sadunf05G0118100</name>
</gene>
<comment type="caution">
    <text evidence="2">The sequence shown here is derived from an EMBL/GenBank/DDBJ whole genome shotgun (WGS) entry which is preliminary data.</text>
</comment>
<feature type="compositionally biased region" description="Basic and acidic residues" evidence="1">
    <location>
        <begin position="21"/>
        <end position="45"/>
    </location>
</feature>
<sequence>MVSFEALPSPNGRVLIPELDDSSKKRKWEEAQAEGTLEKRSKPESTRSFFEEIELHLETPLPLEWQRCLDIQSGQIHFYNTRTHKRTSIDPRKSPEPPSPDHHMSLDLELNLPYDQSQRKSFANDHITKKNSGGSIRGMGDHLFKDSSRDKESSEGLTRGPSWLASERDQQEMVATVCTKCHMLVMLCRSSPACPNCKFLHPLDQSSPKLFKQRLSLLW</sequence>
<proteinExistence type="predicted"/>
<dbReference type="AlphaFoldDB" id="A0A835KAW2"/>
<dbReference type="SUPFAM" id="SSF51045">
    <property type="entry name" value="WW domain"/>
    <property type="match status" value="1"/>
</dbReference>
<dbReference type="OrthoDB" id="1424894at2759"/>
<feature type="compositionally biased region" description="Basic and acidic residues" evidence="1">
    <location>
        <begin position="87"/>
        <end position="106"/>
    </location>
</feature>
<name>A0A835KAW2_9ROSI</name>
<feature type="region of interest" description="Disordered" evidence="1">
    <location>
        <begin position="1"/>
        <end position="45"/>
    </location>
</feature>
<evidence type="ECO:0008006" key="4">
    <source>
        <dbReference type="Google" id="ProtNLM"/>
    </source>
</evidence>
<protein>
    <recommendedName>
        <fullName evidence="4">WW domain-containing protein</fullName>
    </recommendedName>
</protein>
<dbReference type="Proteomes" id="UP000657918">
    <property type="component" value="Unassembled WGS sequence"/>
</dbReference>
<dbReference type="PANTHER" id="PTHR14791:SF42">
    <property type="entry name" value="F16L1.2 PROTEIN"/>
    <property type="match status" value="1"/>
</dbReference>
<organism evidence="2 3">
    <name type="scientific">Salix dunnii</name>
    <dbReference type="NCBI Taxonomy" id="1413687"/>
    <lineage>
        <taxon>Eukaryota</taxon>
        <taxon>Viridiplantae</taxon>
        <taxon>Streptophyta</taxon>
        <taxon>Embryophyta</taxon>
        <taxon>Tracheophyta</taxon>
        <taxon>Spermatophyta</taxon>
        <taxon>Magnoliopsida</taxon>
        <taxon>eudicotyledons</taxon>
        <taxon>Gunneridae</taxon>
        <taxon>Pentapetalae</taxon>
        <taxon>rosids</taxon>
        <taxon>fabids</taxon>
        <taxon>Malpighiales</taxon>
        <taxon>Salicaceae</taxon>
        <taxon>Saliceae</taxon>
        <taxon>Salix</taxon>
    </lineage>
</organism>